<evidence type="ECO:0000256" key="1">
    <source>
        <dbReference type="ARBA" id="ARBA00011738"/>
    </source>
</evidence>
<dbReference type="AlphaFoldDB" id="A0A0F9NYE8"/>
<dbReference type="InterPro" id="IPR024108">
    <property type="entry name" value="Tyr-tRNA-ligase_bac_2"/>
</dbReference>
<evidence type="ECO:0000256" key="9">
    <source>
        <dbReference type="ARBA" id="ARBA00023146"/>
    </source>
</evidence>
<evidence type="ECO:0000256" key="3">
    <source>
        <dbReference type="ARBA" id="ARBA00022490"/>
    </source>
</evidence>
<dbReference type="HAMAP" id="MF_02007">
    <property type="entry name" value="Tyr_tRNA_synth_type2"/>
    <property type="match status" value="1"/>
</dbReference>
<keyword evidence="3" id="KW-0963">Cytoplasm</keyword>
<dbReference type="Gene3D" id="3.40.50.620">
    <property type="entry name" value="HUPs"/>
    <property type="match status" value="1"/>
</dbReference>
<keyword evidence="6" id="KW-0067">ATP-binding</keyword>
<protein>
    <recommendedName>
        <fullName evidence="2">tyrosine--tRNA ligase</fullName>
        <ecNumber evidence="2">6.1.1.1</ecNumber>
    </recommendedName>
    <alternativeName>
        <fullName evidence="10">Tyrosyl-tRNA synthetase</fullName>
    </alternativeName>
</protein>
<dbReference type="CDD" id="cd00165">
    <property type="entry name" value="S4"/>
    <property type="match status" value="1"/>
</dbReference>
<dbReference type="PANTHER" id="PTHR11766:SF1">
    <property type="entry name" value="TYROSINE--TRNA LIGASE"/>
    <property type="match status" value="1"/>
</dbReference>
<organism evidence="12">
    <name type="scientific">marine sediment metagenome</name>
    <dbReference type="NCBI Taxonomy" id="412755"/>
    <lineage>
        <taxon>unclassified sequences</taxon>
        <taxon>metagenomes</taxon>
        <taxon>ecological metagenomes</taxon>
    </lineage>
</organism>
<sequence length="407" mass="45905">MEDLKKQLEIITSGSEEILPLEDLKQKLSQAIDKDKGLNVKFGVDPTAPDLHLGHAVPLNKLRQFQDLGHNVTLIIGDFTARIGDPSGRKATRPHLSTDDIKQNAKTYTDQAFKILDKSKTKVVFNGDWLKKINFADVLDLTGKFTVARLLERDDFSKRFKENAPIGLHEFLYPVMQAYDSVEIKADIELGGTDQKFNMLAGRELQERYEQKPQVVITVPILEGIDGVQKMSKSLNNHIGLTQPPEEIFGKIMSIPDELMVRYFKLATMIAPTEIETINKSLKSEKADPAKTKRLLARKIIEIYYSEKEAETAQEHFDRVFKEKKAPSDIPEVKISKNELKDGGIWPVKLLKLSGLVESNGEGRRLIEQNGAYINDSVIKDPENDILLNSGDVVRAGRRKFAKITLK</sequence>
<keyword evidence="8" id="KW-0648">Protein biosynthesis</keyword>
<dbReference type="GO" id="GO:0004831">
    <property type="term" value="F:tyrosine-tRNA ligase activity"/>
    <property type="evidence" value="ECO:0007669"/>
    <property type="project" value="UniProtKB-EC"/>
</dbReference>
<dbReference type="CDD" id="cd00805">
    <property type="entry name" value="TyrRS_core"/>
    <property type="match status" value="1"/>
</dbReference>
<comment type="subunit">
    <text evidence="1">Homodimer.</text>
</comment>
<evidence type="ECO:0000256" key="5">
    <source>
        <dbReference type="ARBA" id="ARBA00022741"/>
    </source>
</evidence>
<dbReference type="InterPro" id="IPR024088">
    <property type="entry name" value="Tyr-tRNA-ligase_bac-type"/>
</dbReference>
<dbReference type="Pfam" id="PF00579">
    <property type="entry name" value="tRNA-synt_1b"/>
    <property type="match status" value="1"/>
</dbReference>
<dbReference type="Gene3D" id="1.10.240.10">
    <property type="entry name" value="Tyrosyl-Transfer RNA Synthetase"/>
    <property type="match status" value="1"/>
</dbReference>
<dbReference type="SUPFAM" id="SSF55174">
    <property type="entry name" value="Alpha-L RNA-binding motif"/>
    <property type="match status" value="1"/>
</dbReference>
<dbReference type="InterPro" id="IPR001412">
    <property type="entry name" value="aa-tRNA-synth_I_CS"/>
</dbReference>
<dbReference type="InterPro" id="IPR002305">
    <property type="entry name" value="aa-tRNA-synth_Ic"/>
</dbReference>
<dbReference type="PROSITE" id="PS00178">
    <property type="entry name" value="AA_TRNA_LIGASE_I"/>
    <property type="match status" value="1"/>
</dbReference>
<keyword evidence="5" id="KW-0547">Nucleotide-binding</keyword>
<dbReference type="PROSITE" id="PS50889">
    <property type="entry name" value="S4"/>
    <property type="match status" value="1"/>
</dbReference>
<keyword evidence="4" id="KW-0436">Ligase</keyword>
<proteinExistence type="inferred from homology"/>
<dbReference type="InterPro" id="IPR002307">
    <property type="entry name" value="Tyr-tRNA-ligase"/>
</dbReference>
<evidence type="ECO:0000256" key="6">
    <source>
        <dbReference type="ARBA" id="ARBA00022840"/>
    </source>
</evidence>
<evidence type="ECO:0000256" key="8">
    <source>
        <dbReference type="ARBA" id="ARBA00022917"/>
    </source>
</evidence>
<keyword evidence="9" id="KW-0030">Aminoacyl-tRNA synthetase</keyword>
<evidence type="ECO:0000256" key="2">
    <source>
        <dbReference type="ARBA" id="ARBA00013160"/>
    </source>
</evidence>
<dbReference type="InterPro" id="IPR036986">
    <property type="entry name" value="S4_RNA-bd_sf"/>
</dbReference>
<evidence type="ECO:0000256" key="7">
    <source>
        <dbReference type="ARBA" id="ARBA00022884"/>
    </source>
</evidence>
<comment type="caution">
    <text evidence="12">The sequence shown here is derived from an EMBL/GenBank/DDBJ whole genome shotgun (WGS) entry which is preliminary data.</text>
</comment>
<keyword evidence="7" id="KW-0694">RNA-binding</keyword>
<dbReference type="PRINTS" id="PR01040">
    <property type="entry name" value="TRNASYNTHTYR"/>
</dbReference>
<evidence type="ECO:0000256" key="4">
    <source>
        <dbReference type="ARBA" id="ARBA00022598"/>
    </source>
</evidence>
<reference evidence="12" key="1">
    <citation type="journal article" date="2015" name="Nature">
        <title>Complex archaea that bridge the gap between prokaryotes and eukaryotes.</title>
        <authorList>
            <person name="Spang A."/>
            <person name="Saw J.H."/>
            <person name="Jorgensen S.L."/>
            <person name="Zaremba-Niedzwiedzka K."/>
            <person name="Martijn J."/>
            <person name="Lind A.E."/>
            <person name="van Eijk R."/>
            <person name="Schleper C."/>
            <person name="Guy L."/>
            <person name="Ettema T.J."/>
        </authorList>
    </citation>
    <scope>NUCLEOTIDE SEQUENCE</scope>
</reference>
<accession>A0A0F9NYE8</accession>
<evidence type="ECO:0000256" key="11">
    <source>
        <dbReference type="ARBA" id="ARBA00048248"/>
    </source>
</evidence>
<gene>
    <name evidence="12" type="ORF">LCGC14_0910660</name>
</gene>
<dbReference type="GO" id="GO:0003723">
    <property type="term" value="F:RNA binding"/>
    <property type="evidence" value="ECO:0007669"/>
    <property type="project" value="UniProtKB-KW"/>
</dbReference>
<dbReference type="GO" id="GO:0005829">
    <property type="term" value="C:cytosol"/>
    <property type="evidence" value="ECO:0007669"/>
    <property type="project" value="TreeGrafter"/>
</dbReference>
<evidence type="ECO:0000256" key="10">
    <source>
        <dbReference type="ARBA" id="ARBA00033323"/>
    </source>
</evidence>
<name>A0A0F9NYE8_9ZZZZ</name>
<dbReference type="Gene3D" id="3.10.290.10">
    <property type="entry name" value="RNA-binding S4 domain"/>
    <property type="match status" value="1"/>
</dbReference>
<evidence type="ECO:0000313" key="12">
    <source>
        <dbReference type="EMBL" id="KKN22874.1"/>
    </source>
</evidence>
<dbReference type="GO" id="GO:0005524">
    <property type="term" value="F:ATP binding"/>
    <property type="evidence" value="ECO:0007669"/>
    <property type="project" value="UniProtKB-KW"/>
</dbReference>
<dbReference type="EC" id="6.1.1.1" evidence="2"/>
<dbReference type="NCBIfam" id="TIGR00234">
    <property type="entry name" value="tyrS"/>
    <property type="match status" value="1"/>
</dbReference>
<dbReference type="EMBL" id="LAZR01003022">
    <property type="protein sequence ID" value="KKN22874.1"/>
    <property type="molecule type" value="Genomic_DNA"/>
</dbReference>
<dbReference type="SUPFAM" id="SSF52374">
    <property type="entry name" value="Nucleotidylyl transferase"/>
    <property type="match status" value="1"/>
</dbReference>
<dbReference type="FunFam" id="3.40.50.620:FF:000061">
    <property type="entry name" value="Tyrosine--tRNA ligase"/>
    <property type="match status" value="1"/>
</dbReference>
<dbReference type="GO" id="GO:0006437">
    <property type="term" value="P:tyrosyl-tRNA aminoacylation"/>
    <property type="evidence" value="ECO:0007669"/>
    <property type="project" value="InterPro"/>
</dbReference>
<dbReference type="PANTHER" id="PTHR11766">
    <property type="entry name" value="TYROSYL-TRNA SYNTHETASE"/>
    <property type="match status" value="1"/>
</dbReference>
<dbReference type="InterPro" id="IPR014729">
    <property type="entry name" value="Rossmann-like_a/b/a_fold"/>
</dbReference>
<comment type="catalytic activity">
    <reaction evidence="11">
        <text>tRNA(Tyr) + L-tyrosine + ATP = L-tyrosyl-tRNA(Tyr) + AMP + diphosphate + H(+)</text>
        <dbReference type="Rhea" id="RHEA:10220"/>
        <dbReference type="Rhea" id="RHEA-COMP:9706"/>
        <dbReference type="Rhea" id="RHEA-COMP:9707"/>
        <dbReference type="ChEBI" id="CHEBI:15378"/>
        <dbReference type="ChEBI" id="CHEBI:30616"/>
        <dbReference type="ChEBI" id="CHEBI:33019"/>
        <dbReference type="ChEBI" id="CHEBI:58315"/>
        <dbReference type="ChEBI" id="CHEBI:78442"/>
        <dbReference type="ChEBI" id="CHEBI:78536"/>
        <dbReference type="ChEBI" id="CHEBI:456215"/>
        <dbReference type="EC" id="6.1.1.1"/>
    </reaction>
</comment>